<reference evidence="1 2" key="1">
    <citation type="submission" date="2018-04" db="EMBL/GenBank/DDBJ databases">
        <title>Genomic Encyclopedia of Type Strains, Phase III (KMG-III): the genomes of soil and plant-associated and newly described type strains.</title>
        <authorList>
            <person name="Whitman W."/>
        </authorList>
    </citation>
    <scope>NUCLEOTIDE SEQUENCE [LARGE SCALE GENOMIC DNA]</scope>
    <source>
        <strain evidence="1 2">MA-olki</strain>
    </source>
</reference>
<dbReference type="AlphaFoldDB" id="A0A2T5U2S7"/>
<dbReference type="Proteomes" id="UP000244013">
    <property type="component" value="Unassembled WGS sequence"/>
</dbReference>
<proteinExistence type="predicted"/>
<accession>A0A2T5U2S7</accession>
<organism evidence="1 2">
    <name type="scientific">Sphingomonas faeni</name>
    <dbReference type="NCBI Taxonomy" id="185950"/>
    <lineage>
        <taxon>Bacteria</taxon>
        <taxon>Pseudomonadati</taxon>
        <taxon>Pseudomonadota</taxon>
        <taxon>Alphaproteobacteria</taxon>
        <taxon>Sphingomonadales</taxon>
        <taxon>Sphingomonadaceae</taxon>
        <taxon>Sphingomonas</taxon>
    </lineage>
</organism>
<name>A0A2T5U2S7_9SPHN</name>
<dbReference type="EMBL" id="QAYE01000006">
    <property type="protein sequence ID" value="PTW45827.1"/>
    <property type="molecule type" value="Genomic_DNA"/>
</dbReference>
<evidence type="ECO:0000313" key="2">
    <source>
        <dbReference type="Proteomes" id="UP000244013"/>
    </source>
</evidence>
<comment type="caution">
    <text evidence="1">The sequence shown here is derived from an EMBL/GenBank/DDBJ whole genome shotgun (WGS) entry which is preliminary data.</text>
</comment>
<protein>
    <submittedName>
        <fullName evidence="1">Uncharacterized protein</fullName>
    </submittedName>
</protein>
<sequence length="69" mass="7600">MIADGASPIHTISAPPRLRVNQFSFLNCGPRDDGQGRSLAGMTRGRFVYMTAPEYPDAEKSLSDRTYHA</sequence>
<evidence type="ECO:0000313" key="1">
    <source>
        <dbReference type="EMBL" id="PTW45827.1"/>
    </source>
</evidence>
<gene>
    <name evidence="1" type="ORF">C8J25_10678</name>
</gene>